<evidence type="ECO:0000313" key="3">
    <source>
        <dbReference type="Proteomes" id="UP000553059"/>
    </source>
</evidence>
<dbReference type="SUPFAM" id="SSF56796">
    <property type="entry name" value="Dehydroquinate synthase-like"/>
    <property type="match status" value="1"/>
</dbReference>
<feature type="non-terminal residue" evidence="2">
    <location>
        <position position="1"/>
    </location>
</feature>
<comment type="caution">
    <text evidence="2">The sequence shown here is derived from an EMBL/GenBank/DDBJ whole genome shotgun (WGS) entry which is preliminary data.</text>
</comment>
<dbReference type="Gene3D" id="1.20.1090.10">
    <property type="entry name" value="Dehydroquinate synthase-like - alpha domain"/>
    <property type="match status" value="1"/>
</dbReference>
<accession>A0A7C6Z2P8</accession>
<dbReference type="EMBL" id="DUTF01000080">
    <property type="protein sequence ID" value="HHY25768.1"/>
    <property type="molecule type" value="Genomic_DNA"/>
</dbReference>
<dbReference type="Proteomes" id="UP000553059">
    <property type="component" value="Unassembled WGS sequence"/>
</dbReference>
<name>A0A7C6Z2P8_9FIRM</name>
<sequence length="75" mass="8127">EKVEKLPARDAAEKALSAITTLSQDISIPSGLTELGVKEEDLQTMAINAMKDACSLTNPRLAKLDDIIQIYKNAL</sequence>
<reference evidence="2 3" key="1">
    <citation type="journal article" date="2020" name="Biotechnol. Biofuels">
        <title>New insights from the biogas microbiome by comprehensive genome-resolved metagenomics of nearly 1600 species originating from multiple anaerobic digesters.</title>
        <authorList>
            <person name="Campanaro S."/>
            <person name="Treu L."/>
            <person name="Rodriguez-R L.M."/>
            <person name="Kovalovszki A."/>
            <person name="Ziels R.M."/>
            <person name="Maus I."/>
            <person name="Zhu X."/>
            <person name="Kougias P.G."/>
            <person name="Basile A."/>
            <person name="Luo G."/>
            <person name="Schluter A."/>
            <person name="Konstantinidis K.T."/>
            <person name="Angelidaki I."/>
        </authorList>
    </citation>
    <scope>NUCLEOTIDE SEQUENCE [LARGE SCALE GENOMIC DNA]</scope>
    <source>
        <strain evidence="2">AS05jafATM_4</strain>
    </source>
</reference>
<organism evidence="2 3">
    <name type="scientific">Desulfitobacterium dehalogenans</name>
    <dbReference type="NCBI Taxonomy" id="36854"/>
    <lineage>
        <taxon>Bacteria</taxon>
        <taxon>Bacillati</taxon>
        <taxon>Bacillota</taxon>
        <taxon>Clostridia</taxon>
        <taxon>Eubacteriales</taxon>
        <taxon>Desulfitobacteriaceae</taxon>
        <taxon>Desulfitobacterium</taxon>
    </lineage>
</organism>
<gene>
    <name evidence="2" type="ORF">GX523_03275</name>
</gene>
<protein>
    <submittedName>
        <fullName evidence="2">Iron-containing alcohol dehydrogenase</fullName>
    </submittedName>
</protein>
<proteinExistence type="predicted"/>
<feature type="domain" description="Fe-containing alcohol dehydrogenase-like C-terminal" evidence="1">
    <location>
        <begin position="10"/>
        <end position="75"/>
    </location>
</feature>
<evidence type="ECO:0000313" key="2">
    <source>
        <dbReference type="EMBL" id="HHY25768.1"/>
    </source>
</evidence>
<evidence type="ECO:0000259" key="1">
    <source>
        <dbReference type="Pfam" id="PF25137"/>
    </source>
</evidence>
<dbReference type="InterPro" id="IPR056798">
    <property type="entry name" value="ADH_Fe_C"/>
</dbReference>
<dbReference type="Pfam" id="PF25137">
    <property type="entry name" value="ADH_Fe_C"/>
    <property type="match status" value="1"/>
</dbReference>
<dbReference type="AlphaFoldDB" id="A0A7C6Z2P8"/>